<evidence type="ECO:0000256" key="1">
    <source>
        <dbReference type="SAM" id="Phobius"/>
    </source>
</evidence>
<dbReference type="InterPro" id="IPR006212">
    <property type="entry name" value="Furin_repeat"/>
</dbReference>
<feature type="signal peptide" evidence="2">
    <location>
        <begin position="1"/>
        <end position="16"/>
    </location>
</feature>
<feature type="transmembrane region" description="Helical" evidence="1">
    <location>
        <begin position="1179"/>
        <end position="1202"/>
    </location>
</feature>
<gene>
    <name evidence="3" type="ORF">PSON_ATCC_30995.1.T0020498</name>
</gene>
<evidence type="ECO:0008006" key="5">
    <source>
        <dbReference type="Google" id="ProtNLM"/>
    </source>
</evidence>
<evidence type="ECO:0000313" key="3">
    <source>
        <dbReference type="EMBL" id="CAD8047595.1"/>
    </source>
</evidence>
<keyword evidence="1" id="KW-0812">Transmembrane</keyword>
<organism evidence="3 4">
    <name type="scientific">Paramecium sonneborni</name>
    <dbReference type="NCBI Taxonomy" id="65129"/>
    <lineage>
        <taxon>Eukaryota</taxon>
        <taxon>Sar</taxon>
        <taxon>Alveolata</taxon>
        <taxon>Ciliophora</taxon>
        <taxon>Intramacronucleata</taxon>
        <taxon>Oligohymenophorea</taxon>
        <taxon>Peniculida</taxon>
        <taxon>Parameciidae</taxon>
        <taxon>Paramecium</taxon>
    </lineage>
</organism>
<proteinExistence type="predicted"/>
<dbReference type="Proteomes" id="UP000692954">
    <property type="component" value="Unassembled WGS sequence"/>
</dbReference>
<keyword evidence="1" id="KW-1133">Transmembrane helix</keyword>
<sequence length="1276" mass="149284">MLILLLLVINQVNTQAIESKGVILEQPQSEDLFSIIFEFRSTEKINKLDIYLNKLKCLETSTIIPIIKNNKPNPYTFELDLKNNILKVYLEIEKNVFSQQEIKFEATQFYYPTYNQTLEYNVLFESKDSIVCQITRNAMLLQSLQITQEISITQDYQDLNIQFINYYKNHLYDVIVIKFIPTYPFDLSFQSCEGIQNIGKNLNCWKNNNNIYIQQKPEDFIEKNNQNLIKLKIKGFLNPYYIGKIKILVLIQPIQFLDTSIISSYFYSQYEVKSQKNKQVQLSQSSKYINSISQIELIINTLRFNKYLQLELYIPNQSTNDLIFKSNDNNMKVNVISTANKEIQLLKLTINEPQTNYDIKLLIENYQNPAIPSEEKCLYFLTETFNTFDDPLQIQYGKGILSFIPNYINLIQIQSTNNYITKSTKATIKFGIDINLSKDCLLNVKFNQNLNTSKISSQNQVVNENTLSLYGVFSEQKSEYTIEFNNIINPIVPSKFNYVDLEIIYFNNIIASNQNQIEVEIIPEILTLKNINLDYIIANSYTTFKLEINFNVQHPYLTNIEIQFDPLNINFNQITKQIQCFLDNQDYICQIHQTKLTIFGVGLTKNSILLEILYFPYPKSIQPLIIESIRQFNNSNILLQTDQTYLIQPKYCREFNQFQIQLQQIIQQQELVPINIGIMPSQDILENEFLIFVFDNNMIIENDVQCQINSYLVNIECELKNEQIKIKIVSGSLIHNMSYSILINKVKILGNLINFKLSAFTQNNFLQQQSQYTHVKKQQSQSSEFLEFTFDPIDSEYSAQSSYNLFFENAINIPAQGYLKLSAAELNINFLSGQVIKVSGNEDILNQKIIKQDQKYSLLFYFEKEVFSGMHLFRLQNISNPLYKQKKDYYNFQLESYDQNNNLLEYKQYDLYFIFVCPQSKCLICNQQDYCDKCDADYVLYQGQCLKECPIQTVLINNQCQRCNSGASCLVCSNVDTVLCIKCNDGYDLINGFCIWTTYLNQTQSQNPSNNITNNSNVYFNKNTTIQTNQTIQTQLIFDVHIFAIIVLSSAIIFILRNIFQKKTDFQNAYLAFSGLSDFALQFISFLIIIINYTIFQSIISLTLCFLTIFQQLYAYKTIKHQLQVDSSYQKYLDSRFAQILRFLTLYIDWKVIFIHKSSITNSKLFSIEFQNEIRILRLIFFFFLIKISINIVNLGMLGIILITQDQIAQLIYESIFYNLAMILIQLNKMYQIKLTLKNYNHQDILIDQINIEQNNQEQQKITAKVTPESMIIQQD</sequence>
<evidence type="ECO:0000256" key="2">
    <source>
        <dbReference type="SAM" id="SignalP"/>
    </source>
</evidence>
<keyword evidence="1" id="KW-0472">Membrane</keyword>
<feature type="transmembrane region" description="Helical" evidence="1">
    <location>
        <begin position="1068"/>
        <end position="1089"/>
    </location>
</feature>
<feature type="transmembrane region" description="Helical" evidence="1">
    <location>
        <begin position="1036"/>
        <end position="1056"/>
    </location>
</feature>
<dbReference type="CDD" id="cd00064">
    <property type="entry name" value="FU"/>
    <property type="match status" value="1"/>
</dbReference>
<comment type="caution">
    <text evidence="3">The sequence shown here is derived from an EMBL/GenBank/DDBJ whole genome shotgun (WGS) entry which is preliminary data.</text>
</comment>
<feature type="transmembrane region" description="Helical" evidence="1">
    <location>
        <begin position="1208"/>
        <end position="1227"/>
    </location>
</feature>
<keyword evidence="4" id="KW-1185">Reference proteome</keyword>
<dbReference type="EMBL" id="CAJJDN010000002">
    <property type="protein sequence ID" value="CAD8047595.1"/>
    <property type="molecule type" value="Genomic_DNA"/>
</dbReference>
<evidence type="ECO:0000313" key="4">
    <source>
        <dbReference type="Proteomes" id="UP000692954"/>
    </source>
</evidence>
<keyword evidence="2" id="KW-0732">Signal</keyword>
<accession>A0A8S1JZD0</accession>
<dbReference type="OrthoDB" id="304536at2759"/>
<protein>
    <recommendedName>
        <fullName evidence="5">MtA protein</fullName>
    </recommendedName>
</protein>
<dbReference type="AlphaFoldDB" id="A0A8S1JZD0"/>
<reference evidence="3" key="1">
    <citation type="submission" date="2021-01" db="EMBL/GenBank/DDBJ databases">
        <authorList>
            <consortium name="Genoscope - CEA"/>
            <person name="William W."/>
        </authorList>
    </citation>
    <scope>NUCLEOTIDE SEQUENCE</scope>
</reference>
<feature type="transmembrane region" description="Helical" evidence="1">
    <location>
        <begin position="1095"/>
        <end position="1116"/>
    </location>
</feature>
<feature type="chain" id="PRO_5035920779" description="MtA protein" evidence="2">
    <location>
        <begin position="17"/>
        <end position="1276"/>
    </location>
</feature>
<dbReference type="SMART" id="SM00261">
    <property type="entry name" value="FU"/>
    <property type="match status" value="2"/>
</dbReference>
<name>A0A8S1JZD0_9CILI</name>